<dbReference type="SUPFAM" id="SSF52266">
    <property type="entry name" value="SGNH hydrolase"/>
    <property type="match status" value="1"/>
</dbReference>
<dbReference type="Pfam" id="PF25849">
    <property type="entry name" value="PelX_N"/>
    <property type="match status" value="3"/>
</dbReference>
<evidence type="ECO:0000256" key="2">
    <source>
        <dbReference type="ARBA" id="ARBA00004613"/>
    </source>
</evidence>
<organism evidence="13 14">
    <name type="scientific">Faecalibacterium prausnitzii</name>
    <dbReference type="NCBI Taxonomy" id="853"/>
    <lineage>
        <taxon>Bacteria</taxon>
        <taxon>Bacillati</taxon>
        <taxon>Bacillota</taxon>
        <taxon>Clostridia</taxon>
        <taxon>Eubacteriales</taxon>
        <taxon>Oscillospiraceae</taxon>
        <taxon>Faecalibacterium</taxon>
    </lineage>
</organism>
<keyword evidence="7" id="KW-0456">Lyase</keyword>
<evidence type="ECO:0000256" key="1">
    <source>
        <dbReference type="ARBA" id="ARBA00001913"/>
    </source>
</evidence>
<keyword evidence="4" id="KW-0479">Metal-binding</keyword>
<dbReference type="InterPro" id="IPR011050">
    <property type="entry name" value="Pectin_lyase_fold/virulence"/>
</dbReference>
<dbReference type="PANTHER" id="PTHR40088:SF1">
    <property type="entry name" value="PECTATE LYASE PEL9"/>
    <property type="match status" value="1"/>
</dbReference>
<evidence type="ECO:0000256" key="4">
    <source>
        <dbReference type="ARBA" id="ARBA00022723"/>
    </source>
</evidence>
<dbReference type="GO" id="GO:0046872">
    <property type="term" value="F:metal ion binding"/>
    <property type="evidence" value="ECO:0007669"/>
    <property type="project" value="UniProtKB-KW"/>
</dbReference>
<comment type="subcellular location">
    <subcellularLocation>
        <location evidence="2">Secreted</location>
    </subcellularLocation>
</comment>
<evidence type="ECO:0000256" key="9">
    <source>
        <dbReference type="SAM" id="SignalP"/>
    </source>
</evidence>
<sequence length="1353" mass="143347">MRNAKQSIRRTVAGLLAGAMLLGMTPLAAFAEGPSSASGDWQFKAFGTSTAAGVNTIADGADINGKVTLNSCTIKDDGTIDKKGGKFVADSPADGLSFYYTTIDPTTQNFYLQADVTIDYVNPAPDGQEGFALMVRDSISGSGSYFSNQISVVGTKLPLDGVEIKDAVGVRSYTGIISNETAASNDVKSNRAAFSSQAIKQGDTYRVSLAKTSNSYVATQYAINADGSTGDVVGSSTLYISAKDSTASSVSKYAELDDPMTVQEANKAYLGFAAARGMNVTFSNITYTTSTWNASEWTLQPTSYVAPVYQITSPATCTGDSYELVFKANADGKATVSANGVVVDKNVDIKAGEPFSKSYAVTGDTTFKVKFTPDKNYAISAYEKLSSYDSATIEKKVSLRTLGANGIIVVTPDGSAANNGTRAEDAVDIQTALNYAAAGQTIQLESGTYHLTGELKVERGRDGTAEAPITMTTADGKYATLDFGGVGTGFSVWGNYWNISKINITNTADGAKGMQLAGSYCVLEQMNFYNNGNTGLQVSGLSTDNKALWPSHNTIKNCTSMNNADRAMEDADGFAAKLTTGEGNVFDGCIAAYNADDGWDLFAKAATGSIGAVTIQNCVAYKNGYLMLAAEPVKKQSLQFPTVTCDDDGNLSFSNVAVTIAAGNGNGFKMGGTNLPGNHKLLNSISYDNAAKGIDSNSCPDVKVYSSTSYNNEGYNVALYTGNKSAVTDYAADGVISFRKGTDGKEQLTLQSQSSTAVYGPNNFYWDSETQTSHNKSTNTVTVKESWFESLDTSVAPTRNADGSINMHGLLLLTAEGLAATDAGARGSAWGQPEAAKATIWVVGDSTVSAFDDSYYLPREGYGEEIANYFNADVYNLAVSGASSKDFTGMSSYNTLMNGSDTVPALGDASGDKFLIIGFGHNDEKTEPARYTNPNGDYKTEGSFANSLYVNYIQPALERGVIPVVCTPIARLTNENTKASYDSASGHKTQTVTIGDTVYEGGYYAQAIRDMCSELHLICVDLTDATINENITMGKKAQYTHSFTGAKEGKKGNLVPTGLDLTHTNSYGAKLNAWLIDQLTIDTPLGAYSKHKEKPTYKQFYGDAANPDYVPSSYVSPTENSTLWPAFTDANGTVWNGSVFGNVGGNDKISGGDFTATVDGQNITLGVTNNRGKIASTVDGLMMYYVKLPAGTNFTLTAKATVNSLAKNNQVSFGLMARDEMYVDTSISDPIGDYVAVGTRNQGAINCFGRKSGELYDGPAATVKYGAGDTVDLKLIGTADGFTLIYGDNETASTGFDYALTAIDSDYIYVGFYVARNANVTFSDIQLTTNGVFSASGSGLKAVWNKVKDLFPF</sequence>
<dbReference type="Pfam" id="PF13229">
    <property type="entry name" value="Beta_helix"/>
    <property type="match status" value="1"/>
</dbReference>
<feature type="chain" id="PRO_5016439176" description="Pectate disaccharide-lyase" evidence="9">
    <location>
        <begin position="32"/>
        <end position="1353"/>
    </location>
</feature>
<dbReference type="Proteomes" id="UP000251144">
    <property type="component" value="Unassembled WGS sequence"/>
</dbReference>
<dbReference type="PANTHER" id="PTHR40088">
    <property type="entry name" value="PECTATE LYASE (EUROFUNG)"/>
    <property type="match status" value="1"/>
</dbReference>
<dbReference type="Gene3D" id="2.160.20.10">
    <property type="entry name" value="Single-stranded right-handed beta-helix, Pectin lyase-like"/>
    <property type="match status" value="1"/>
</dbReference>
<accession>A0A329TWB9</accession>
<dbReference type="SMART" id="SM00710">
    <property type="entry name" value="PbH1"/>
    <property type="match status" value="6"/>
</dbReference>
<dbReference type="InterPro" id="IPR036514">
    <property type="entry name" value="SGNH_hydro_sf"/>
</dbReference>
<dbReference type="Pfam" id="PF25850">
    <property type="entry name" value="PelX_Ig"/>
    <property type="match status" value="1"/>
</dbReference>
<evidence type="ECO:0000313" key="14">
    <source>
        <dbReference type="Proteomes" id="UP000251144"/>
    </source>
</evidence>
<dbReference type="InterPro" id="IPR039448">
    <property type="entry name" value="Beta_helix"/>
</dbReference>
<feature type="domain" description="Pectate disaccharide-lyase-like central Ig-like" evidence="12">
    <location>
        <begin position="310"/>
        <end position="384"/>
    </location>
</feature>
<evidence type="ECO:0000256" key="6">
    <source>
        <dbReference type="ARBA" id="ARBA00022837"/>
    </source>
</evidence>
<name>A0A329TWB9_9FIRM</name>
<evidence type="ECO:0000256" key="3">
    <source>
        <dbReference type="ARBA" id="ARBA00022525"/>
    </source>
</evidence>
<comment type="caution">
    <text evidence="13">The sequence shown here is derived from an EMBL/GenBank/DDBJ whole genome shotgun (WGS) entry which is preliminary data.</text>
</comment>
<dbReference type="InterPro" id="IPR058863">
    <property type="entry name" value="PelX-like_Ig"/>
</dbReference>
<dbReference type="InterPro" id="IPR058953">
    <property type="entry name" value="PelX-like_N"/>
</dbReference>
<keyword evidence="3" id="KW-0964">Secreted</keyword>
<feature type="domain" description="Right handed beta helix" evidence="10">
    <location>
        <begin position="489"/>
        <end position="624"/>
    </location>
</feature>
<dbReference type="SUPFAM" id="SSF51126">
    <property type="entry name" value="Pectin lyase-like"/>
    <property type="match status" value="1"/>
</dbReference>
<feature type="domain" description="Pectate disaccharide-lyase-like N-terminal" evidence="11">
    <location>
        <begin position="1169"/>
        <end position="1219"/>
    </location>
</feature>
<dbReference type="InterPro" id="IPR052052">
    <property type="entry name" value="Polysaccharide_Lyase_9"/>
</dbReference>
<dbReference type="InterPro" id="IPR012334">
    <property type="entry name" value="Pectin_lyas_fold"/>
</dbReference>
<proteinExistence type="inferred from homology"/>
<dbReference type="EMBL" id="PRLB01000011">
    <property type="protein sequence ID" value="RAW53414.1"/>
    <property type="molecule type" value="Genomic_DNA"/>
</dbReference>
<evidence type="ECO:0000313" key="13">
    <source>
        <dbReference type="EMBL" id="RAW53414.1"/>
    </source>
</evidence>
<feature type="domain" description="Pectate disaccharide-lyase-like N-terminal" evidence="11">
    <location>
        <begin position="1262"/>
        <end position="1330"/>
    </location>
</feature>
<evidence type="ECO:0000259" key="11">
    <source>
        <dbReference type="Pfam" id="PF25849"/>
    </source>
</evidence>
<reference evidence="13 14" key="1">
    <citation type="submission" date="2018-02" db="EMBL/GenBank/DDBJ databases">
        <title>Complete genome sequencing of Faecalibacterium prausnitzii strains isolated from the human gut.</title>
        <authorList>
            <person name="Fitzgerald B.C."/>
            <person name="Shkoporov A.N."/>
            <person name="Ross P.R."/>
            <person name="Hill C."/>
        </authorList>
    </citation>
    <scope>NUCLEOTIDE SEQUENCE [LARGE SCALE GENOMIC DNA]</scope>
    <source>
        <strain evidence="13 14">APC942/32-1</strain>
    </source>
</reference>
<evidence type="ECO:0000256" key="7">
    <source>
        <dbReference type="ARBA" id="ARBA00023239"/>
    </source>
</evidence>
<dbReference type="RefSeq" id="WP_158401390.1">
    <property type="nucleotide sequence ID" value="NZ_PRLB01000011.1"/>
</dbReference>
<dbReference type="OrthoDB" id="8660908at2"/>
<evidence type="ECO:0000256" key="8">
    <source>
        <dbReference type="ARBA" id="ARBA00038263"/>
    </source>
</evidence>
<protein>
    <recommendedName>
        <fullName evidence="15">Pectate disaccharide-lyase</fullName>
    </recommendedName>
</protein>
<evidence type="ECO:0000259" key="10">
    <source>
        <dbReference type="Pfam" id="PF13229"/>
    </source>
</evidence>
<keyword evidence="6" id="KW-0106">Calcium</keyword>
<dbReference type="GO" id="GO:0016837">
    <property type="term" value="F:carbon-oxygen lyase activity, acting on polysaccharides"/>
    <property type="evidence" value="ECO:0007669"/>
    <property type="project" value="TreeGrafter"/>
</dbReference>
<dbReference type="InterPro" id="IPR006626">
    <property type="entry name" value="PbH1"/>
</dbReference>
<evidence type="ECO:0000259" key="12">
    <source>
        <dbReference type="Pfam" id="PF25850"/>
    </source>
</evidence>
<comment type="similarity">
    <text evidence="8">Belongs to the polysaccharide lyase 9 family.</text>
</comment>
<gene>
    <name evidence="13" type="ORF">C4N26_10745</name>
</gene>
<feature type="signal peptide" evidence="9">
    <location>
        <begin position="1"/>
        <end position="31"/>
    </location>
</feature>
<comment type="cofactor">
    <cofactor evidence="1">
        <name>Ca(2+)</name>
        <dbReference type="ChEBI" id="CHEBI:29108"/>
    </cofactor>
</comment>
<keyword evidence="5 9" id="KW-0732">Signal</keyword>
<feature type="domain" description="Pectate disaccharide-lyase-like N-terminal" evidence="11">
    <location>
        <begin position="36"/>
        <end position="292"/>
    </location>
</feature>
<evidence type="ECO:0000256" key="5">
    <source>
        <dbReference type="ARBA" id="ARBA00022729"/>
    </source>
</evidence>
<dbReference type="Gene3D" id="3.40.50.1110">
    <property type="entry name" value="SGNH hydrolase"/>
    <property type="match status" value="1"/>
</dbReference>
<dbReference type="GO" id="GO:0005576">
    <property type="term" value="C:extracellular region"/>
    <property type="evidence" value="ECO:0007669"/>
    <property type="project" value="UniProtKB-SubCell"/>
</dbReference>
<evidence type="ECO:0008006" key="15">
    <source>
        <dbReference type="Google" id="ProtNLM"/>
    </source>
</evidence>